<accession>A0A833HL37</accession>
<dbReference type="OrthoDB" id="2111883at2"/>
<proteinExistence type="predicted"/>
<gene>
    <name evidence="1" type="ORF">F8153_15655</name>
</gene>
<keyword evidence="2" id="KW-1185">Reference proteome</keyword>
<evidence type="ECO:0000313" key="2">
    <source>
        <dbReference type="Proteomes" id="UP000465601"/>
    </source>
</evidence>
<evidence type="ECO:0000313" key="1">
    <source>
        <dbReference type="EMBL" id="KAB3524855.1"/>
    </source>
</evidence>
<comment type="caution">
    <text evidence="1">The sequence shown here is derived from an EMBL/GenBank/DDBJ whole genome shotgun (WGS) entry which is preliminary data.</text>
</comment>
<dbReference type="EMBL" id="WBZB01000073">
    <property type="protein sequence ID" value="KAB3524855.1"/>
    <property type="molecule type" value="Genomic_DNA"/>
</dbReference>
<dbReference type="RefSeq" id="WP_151867288.1">
    <property type="nucleotide sequence ID" value="NZ_WBZB01000073.1"/>
</dbReference>
<reference evidence="1 2" key="1">
    <citation type="submission" date="2019-10" db="EMBL/GenBank/DDBJ databases">
        <title>Alkaliphilus serpentinus sp. nov. and Alkaliphilus pronyensis sp. nov., two novel anaerobic alkaliphilic species isolated from the serpentinized-hosted hydrothermal field of the Prony Bay (New Caledonia).</title>
        <authorList>
            <person name="Postec A."/>
        </authorList>
    </citation>
    <scope>NUCLEOTIDE SEQUENCE [LARGE SCALE GENOMIC DNA]</scope>
    <source>
        <strain evidence="1 2">LacT</strain>
    </source>
</reference>
<dbReference type="AlphaFoldDB" id="A0A833HL37"/>
<protein>
    <submittedName>
        <fullName evidence="1">Uncharacterized protein</fullName>
    </submittedName>
</protein>
<name>A0A833HL37_9FIRM</name>
<sequence>MRCVNPLIYNDPFNQRPEPGWYNNQIVYYLNLGPVFLEEGKNTIADIYQFIYGFDPAGNPIRVMGQWNIINVVPGDPGYSQLWRVIFIIVPSNFIPQSIRSVSMIRKSGYESVVTDTIIDCPVL</sequence>
<dbReference type="Proteomes" id="UP000465601">
    <property type="component" value="Unassembled WGS sequence"/>
</dbReference>
<organism evidence="1 2">
    <name type="scientific">Alkaliphilus serpentinus</name>
    <dbReference type="NCBI Taxonomy" id="1482731"/>
    <lineage>
        <taxon>Bacteria</taxon>
        <taxon>Bacillati</taxon>
        <taxon>Bacillota</taxon>
        <taxon>Clostridia</taxon>
        <taxon>Peptostreptococcales</taxon>
        <taxon>Natronincolaceae</taxon>
        <taxon>Alkaliphilus</taxon>
    </lineage>
</organism>